<organism evidence="3 4">
    <name type="scientific">Solanum commersonii</name>
    <name type="common">Commerson's wild potato</name>
    <name type="synonym">Commerson's nightshade</name>
    <dbReference type="NCBI Taxonomy" id="4109"/>
    <lineage>
        <taxon>Eukaryota</taxon>
        <taxon>Viridiplantae</taxon>
        <taxon>Streptophyta</taxon>
        <taxon>Embryophyta</taxon>
        <taxon>Tracheophyta</taxon>
        <taxon>Spermatophyta</taxon>
        <taxon>Magnoliopsida</taxon>
        <taxon>eudicotyledons</taxon>
        <taxon>Gunneridae</taxon>
        <taxon>Pentapetalae</taxon>
        <taxon>asterids</taxon>
        <taxon>lamiids</taxon>
        <taxon>Solanales</taxon>
        <taxon>Solanaceae</taxon>
        <taxon>Solanoideae</taxon>
        <taxon>Solaneae</taxon>
        <taxon>Solanum</taxon>
    </lineage>
</organism>
<dbReference type="AlphaFoldDB" id="A0A9J5Y1L5"/>
<feature type="domain" description="Spen paralogue and orthologue SPOC C-terminal" evidence="2">
    <location>
        <begin position="364"/>
        <end position="511"/>
    </location>
</feature>
<feature type="region of interest" description="Disordered" evidence="1">
    <location>
        <begin position="592"/>
        <end position="649"/>
    </location>
</feature>
<evidence type="ECO:0000313" key="4">
    <source>
        <dbReference type="Proteomes" id="UP000824120"/>
    </source>
</evidence>
<dbReference type="OrthoDB" id="1939347at2759"/>
<feature type="region of interest" description="Disordered" evidence="1">
    <location>
        <begin position="338"/>
        <end position="360"/>
    </location>
</feature>
<reference evidence="3 4" key="1">
    <citation type="submission" date="2020-09" db="EMBL/GenBank/DDBJ databases">
        <title>De no assembly of potato wild relative species, Solanum commersonii.</title>
        <authorList>
            <person name="Cho K."/>
        </authorList>
    </citation>
    <scope>NUCLEOTIDE SEQUENCE [LARGE SCALE GENOMIC DNA]</scope>
    <source>
        <strain evidence="3">LZ3.2</strain>
        <tissue evidence="3">Leaf</tissue>
    </source>
</reference>
<feature type="region of interest" description="Disordered" evidence="1">
    <location>
        <begin position="528"/>
        <end position="569"/>
    </location>
</feature>
<sequence>MEKKILPSSSGGYDIDSCGTHLGQRISRPVDLPEFSWTPESRLKENGPLLFTTEENTRELTVNQSKSASVVALGDSFQHQSNYQNSVEGYTSNLKAQENEVKSINHYPLCMQLQSTQHQHPLWKYDFPIGETPDSLNWVSQTNNMLAQADTGRSSSKSDNSYTGKSQIHPHQGYLISGNPDVTSRMPLEYNVSTGVVREFGAVEQISSQHHSSYASSHGRGYPEEANRFGNSCVLEQSLKYSNRSGSNIPCWWNRDILSRGSASIDQKAGGKSLHTKAQNSIGSFDNRVDTFESRGRSHMEGDMKKDLKAIAKENIKSSLTDDLSSKHVHSPSNCVQHVESNKSIHSSHRLNEKSRLPSNKMSPAAEKIWEGSLQLSSSFTVSVVAFFKSGEKLLDVKWSEFVVAKGRVRLDDFEKYVKNLPSSSSRALTVVSICLKEGASAIGLKGMKAVAKDYMKCGRVGIAKLSPGVTIYLCPPTNAIFIILEKYGFLKGTAIVEGNSQLMIGCVVWQKNRTALTSVLKKSEEKANSLQEQLQKSPSDSSMLQGGGQGSLSMPSVKNSNPSAPLSSFSNLEQANVTDNKSIGIDSASRTTLTASGVKSPPFQQKKSELSGSHLWGSEGHLSSSEASCVHQSNDEPPKENRNLPKPVTSLLSNASKRKMAFPDDDDLPEYDFGTASGISSSSHRSYGSIIGNRLQLSGSRILDMSKQPTRPVAPSACMTIPRSVISISKEMPLARNVNDYSQLVTASRQMEEKHYSQSHAIPVTVPVRAYGSPMVPFHSSGKKNLFCDDDIPEWLPPDAQNERTNEPPKTFPPEYPTSRMLLPLPTGSVFPYPSSAPTHNIFSSQPSPLYHLPANSRVPPPMPSQKGPSNLTGFTFNPVPRPQSSSRAAASSLKPADKRRHSEGVTMHGQLVRFMDSGNAPLIDQGLASWQQAFPPLFVWKRLSVLAHVAAPLELNSAIDLMISIGRGQIYLLGTEKPAKHRLKINDENLRWICELSNQLQIARGMEIKTSTLVLSYDFCYSPLFLELWLLHYLTIVVVSCFLNT</sequence>
<dbReference type="GO" id="GO:0006351">
    <property type="term" value="P:DNA-templated transcription"/>
    <property type="evidence" value="ECO:0007669"/>
    <property type="project" value="TreeGrafter"/>
</dbReference>
<keyword evidence="4" id="KW-1185">Reference proteome</keyword>
<evidence type="ECO:0000313" key="3">
    <source>
        <dbReference type="EMBL" id="KAG5594109.1"/>
    </source>
</evidence>
<feature type="compositionally biased region" description="Basic and acidic residues" evidence="1">
    <location>
        <begin position="634"/>
        <end position="644"/>
    </location>
</feature>
<feature type="compositionally biased region" description="Polar residues" evidence="1">
    <location>
        <begin position="622"/>
        <end position="633"/>
    </location>
</feature>
<dbReference type="Pfam" id="PF07744">
    <property type="entry name" value="SPOC"/>
    <property type="match status" value="1"/>
</dbReference>
<feature type="compositionally biased region" description="Polar residues" evidence="1">
    <location>
        <begin position="557"/>
        <end position="569"/>
    </location>
</feature>
<dbReference type="PANTHER" id="PTHR11477">
    <property type="entry name" value="TRANSCRIPTION FACTOR S-II ZINC FINGER DOMAIN-CONTAINING PROTEIN"/>
    <property type="match status" value="1"/>
</dbReference>
<dbReference type="CDD" id="cd21538">
    <property type="entry name" value="SPOC_TFIIS"/>
    <property type="match status" value="1"/>
</dbReference>
<feature type="region of interest" description="Disordered" evidence="1">
    <location>
        <begin position="149"/>
        <end position="180"/>
    </location>
</feature>
<feature type="compositionally biased region" description="Polar residues" evidence="1">
    <location>
        <begin position="592"/>
        <end position="606"/>
    </location>
</feature>
<dbReference type="EMBL" id="JACXVP010000007">
    <property type="protein sequence ID" value="KAG5594109.1"/>
    <property type="molecule type" value="Genomic_DNA"/>
</dbReference>
<gene>
    <name evidence="3" type="ORF">H5410_035341</name>
</gene>
<dbReference type="InterPro" id="IPR012921">
    <property type="entry name" value="SPOC_C"/>
</dbReference>
<proteinExistence type="predicted"/>
<dbReference type="Proteomes" id="UP000824120">
    <property type="component" value="Chromosome 7"/>
</dbReference>
<evidence type="ECO:0000256" key="1">
    <source>
        <dbReference type="SAM" id="MobiDB-lite"/>
    </source>
</evidence>
<feature type="region of interest" description="Disordered" evidence="1">
    <location>
        <begin position="798"/>
        <end position="820"/>
    </location>
</feature>
<feature type="compositionally biased region" description="Polar residues" evidence="1">
    <location>
        <begin position="149"/>
        <end position="166"/>
    </location>
</feature>
<dbReference type="PANTHER" id="PTHR11477:SF37">
    <property type="entry name" value="SPEN PARALOGUE AND ORTHOLOGUE SPOC C-TERMINAL DOMAIN-CONTAINING PROTEIN"/>
    <property type="match status" value="1"/>
</dbReference>
<feature type="non-terminal residue" evidence="3">
    <location>
        <position position="1"/>
    </location>
</feature>
<feature type="compositionally biased region" description="Polar residues" evidence="1">
    <location>
        <begin position="868"/>
        <end position="877"/>
    </location>
</feature>
<dbReference type="GO" id="GO:0005634">
    <property type="term" value="C:nucleus"/>
    <property type="evidence" value="ECO:0007669"/>
    <property type="project" value="TreeGrafter"/>
</dbReference>
<evidence type="ECO:0000259" key="2">
    <source>
        <dbReference type="Pfam" id="PF07744"/>
    </source>
</evidence>
<protein>
    <recommendedName>
        <fullName evidence="2">Spen paralogue and orthologue SPOC C-terminal domain-containing protein</fullName>
    </recommendedName>
</protein>
<accession>A0A9J5Y1L5</accession>
<feature type="compositionally biased region" description="Polar residues" evidence="1">
    <location>
        <begin position="529"/>
        <end position="541"/>
    </location>
</feature>
<name>A0A9J5Y1L5_SOLCO</name>
<comment type="caution">
    <text evidence="3">The sequence shown here is derived from an EMBL/GenBank/DDBJ whole genome shotgun (WGS) entry which is preliminary data.</text>
</comment>
<feature type="region of interest" description="Disordered" evidence="1">
    <location>
        <begin position="845"/>
        <end position="903"/>
    </location>
</feature>